<name>A0ABW3DHL9_9ACTN</name>
<organism evidence="1 2">
    <name type="scientific">Streptosporangium algeriense</name>
    <dbReference type="NCBI Taxonomy" id="1682748"/>
    <lineage>
        <taxon>Bacteria</taxon>
        <taxon>Bacillati</taxon>
        <taxon>Actinomycetota</taxon>
        <taxon>Actinomycetes</taxon>
        <taxon>Streptosporangiales</taxon>
        <taxon>Streptosporangiaceae</taxon>
        <taxon>Streptosporangium</taxon>
    </lineage>
</organism>
<keyword evidence="1" id="KW-0436">Ligase</keyword>
<dbReference type="GO" id="GO:0016874">
    <property type="term" value="F:ligase activity"/>
    <property type="evidence" value="ECO:0007669"/>
    <property type="project" value="UniProtKB-KW"/>
</dbReference>
<comment type="caution">
    <text evidence="1">The sequence shown here is derived from an EMBL/GenBank/DDBJ whole genome shotgun (WGS) entry which is preliminary data.</text>
</comment>
<evidence type="ECO:0000313" key="1">
    <source>
        <dbReference type="EMBL" id="MFD0883391.1"/>
    </source>
</evidence>
<gene>
    <name evidence="1" type="ORF">ACFQ08_02300</name>
</gene>
<dbReference type="Proteomes" id="UP001597024">
    <property type="component" value="Unassembled WGS sequence"/>
</dbReference>
<dbReference type="InterPro" id="IPR009097">
    <property type="entry name" value="Cyclic_Pdiesterase"/>
</dbReference>
<dbReference type="Gene3D" id="3.90.1140.10">
    <property type="entry name" value="Cyclic phosphodiesterase"/>
    <property type="match status" value="1"/>
</dbReference>
<reference evidence="2" key="1">
    <citation type="journal article" date="2019" name="Int. J. Syst. Evol. Microbiol.">
        <title>The Global Catalogue of Microorganisms (GCM) 10K type strain sequencing project: providing services to taxonomists for standard genome sequencing and annotation.</title>
        <authorList>
            <consortium name="The Broad Institute Genomics Platform"/>
            <consortium name="The Broad Institute Genome Sequencing Center for Infectious Disease"/>
            <person name="Wu L."/>
            <person name="Ma J."/>
        </authorList>
    </citation>
    <scope>NUCLEOTIDE SEQUENCE [LARGE SCALE GENOMIC DNA]</scope>
    <source>
        <strain evidence="2">CCUG 62974</strain>
    </source>
</reference>
<dbReference type="SUPFAM" id="SSF55144">
    <property type="entry name" value="LigT-like"/>
    <property type="match status" value="1"/>
</dbReference>
<dbReference type="EMBL" id="JBHTHX010000033">
    <property type="protein sequence ID" value="MFD0883391.1"/>
    <property type="molecule type" value="Genomic_DNA"/>
</dbReference>
<dbReference type="Pfam" id="PF13563">
    <property type="entry name" value="2_5_RNA_ligase2"/>
    <property type="match status" value="1"/>
</dbReference>
<proteinExistence type="predicted"/>
<evidence type="ECO:0000313" key="2">
    <source>
        <dbReference type="Proteomes" id="UP001597024"/>
    </source>
</evidence>
<keyword evidence="2" id="KW-1185">Reference proteome</keyword>
<protein>
    <submittedName>
        <fullName evidence="1">2'-5' RNA ligase family protein</fullName>
    </submittedName>
</protein>
<sequence>MDVETRDHWWWRPGWRPGRSFYTWHFLMEDQPALHTFVQRVRPALEAVTALDPIPSRWLHMTTQGVGFADEVSQEDLTTISAEVAGQLAELDPIATRLGPLTTDAEGVHLPADPTEAFVRVRAAIRTGIGQVWGADRVPEAEQEFHPHVSLAYANTDGELLRLIRQALDEYRESVPVTLDRVSLIALNRDEGQYRWRTVATLRLGICR</sequence>
<accession>A0ABW3DHL9</accession>